<dbReference type="CDD" id="cd04301">
    <property type="entry name" value="NAT_SF"/>
    <property type="match status" value="1"/>
</dbReference>
<dbReference type="Gene3D" id="3.40.630.30">
    <property type="match status" value="1"/>
</dbReference>
<name>A0A2M8Z5J5_9FIRM</name>
<comment type="caution">
    <text evidence="2">The sequence shown here is derived from an EMBL/GenBank/DDBJ whole genome shotgun (WGS) entry which is preliminary data.</text>
</comment>
<dbReference type="Proteomes" id="UP000231092">
    <property type="component" value="Unassembled WGS sequence"/>
</dbReference>
<organism evidence="2 3">
    <name type="scientific">[Clostridium] celerecrescens 18A</name>
    <dbReference type="NCBI Taxonomy" id="1286362"/>
    <lineage>
        <taxon>Bacteria</taxon>
        <taxon>Bacillati</taxon>
        <taxon>Bacillota</taxon>
        <taxon>Clostridia</taxon>
        <taxon>Lachnospirales</taxon>
        <taxon>Lachnospiraceae</taxon>
        <taxon>Lacrimispora</taxon>
    </lineage>
</organism>
<dbReference type="Pfam" id="PF13508">
    <property type="entry name" value="Acetyltransf_7"/>
    <property type="match status" value="1"/>
</dbReference>
<accession>A0A2M8Z5J5</accession>
<dbReference type="PANTHER" id="PTHR43617">
    <property type="entry name" value="L-AMINO ACID N-ACETYLTRANSFERASE"/>
    <property type="match status" value="1"/>
</dbReference>
<gene>
    <name evidence="2" type="ORF">H171_2224</name>
</gene>
<evidence type="ECO:0000313" key="2">
    <source>
        <dbReference type="EMBL" id="PJJ28705.1"/>
    </source>
</evidence>
<dbReference type="EMBL" id="PGET01000001">
    <property type="protein sequence ID" value="PJJ28705.1"/>
    <property type="molecule type" value="Genomic_DNA"/>
</dbReference>
<evidence type="ECO:0000313" key="3">
    <source>
        <dbReference type="Proteomes" id="UP000231092"/>
    </source>
</evidence>
<dbReference type="OrthoDB" id="9797178at2"/>
<dbReference type="PANTHER" id="PTHR43617:SF38">
    <property type="entry name" value="N-ACETYLTRANSFERASE DOMAIN-CONTAINING PROTEIN"/>
    <property type="match status" value="1"/>
</dbReference>
<dbReference type="InterPro" id="IPR050276">
    <property type="entry name" value="MshD_Acetyltransferase"/>
</dbReference>
<dbReference type="InterPro" id="IPR000182">
    <property type="entry name" value="GNAT_dom"/>
</dbReference>
<sequence length="218" mass="25051">MQRENIRLRQERASDYRIVEELTREAFWNHYVPGCNEHYLVHMMRESESFIKELDIVATENETLVGNIMYTKAIIRCDNGEIYPVISFGPISVLPELQGQGIGTLLIEHTKKLAKDLGCKAILIYGDPSYYSRFGFVPAETYKIGTPDNMYAAPLLAFELIEGALSDCPGRFFVDPIFDIDEAKAKEFDKRFPNKELQDSSPSQERFLQLVNMRTPRI</sequence>
<dbReference type="RefSeq" id="WP_100305174.1">
    <property type="nucleotide sequence ID" value="NZ_PGET01000001.1"/>
</dbReference>
<feature type="domain" description="N-acetyltransferase" evidence="1">
    <location>
        <begin position="6"/>
        <end position="157"/>
    </location>
</feature>
<reference evidence="2 3" key="1">
    <citation type="submission" date="2017-11" db="EMBL/GenBank/DDBJ databases">
        <title>Understudied soil microbes with underappreciated capabilities: Untangling the Clostridium saccharolyticum group.</title>
        <authorList>
            <person name="Leschine S."/>
        </authorList>
    </citation>
    <scope>NUCLEOTIDE SEQUENCE [LARGE SCALE GENOMIC DNA]</scope>
    <source>
        <strain evidence="2 3">18A</strain>
    </source>
</reference>
<dbReference type="InterPro" id="IPR016181">
    <property type="entry name" value="Acyl_CoA_acyltransferase"/>
</dbReference>
<dbReference type="GO" id="GO:0016747">
    <property type="term" value="F:acyltransferase activity, transferring groups other than amino-acyl groups"/>
    <property type="evidence" value="ECO:0007669"/>
    <property type="project" value="InterPro"/>
</dbReference>
<proteinExistence type="predicted"/>
<dbReference type="AlphaFoldDB" id="A0A2M8Z5J5"/>
<keyword evidence="2" id="KW-0808">Transferase</keyword>
<dbReference type="PROSITE" id="PS51186">
    <property type="entry name" value="GNAT"/>
    <property type="match status" value="1"/>
</dbReference>
<evidence type="ECO:0000259" key="1">
    <source>
        <dbReference type="PROSITE" id="PS51186"/>
    </source>
</evidence>
<dbReference type="SUPFAM" id="SSF55729">
    <property type="entry name" value="Acyl-CoA N-acyltransferases (Nat)"/>
    <property type="match status" value="1"/>
</dbReference>
<protein>
    <submittedName>
        <fullName evidence="2">Putative N-acetyltransferase YhbS</fullName>
    </submittedName>
</protein>